<feature type="transmembrane region" description="Helical" evidence="6">
    <location>
        <begin position="247"/>
        <end position="264"/>
    </location>
</feature>
<proteinExistence type="predicted"/>
<keyword evidence="4 6" id="KW-0472">Membrane</keyword>
<feature type="compositionally biased region" description="Basic and acidic residues" evidence="5">
    <location>
        <begin position="709"/>
        <end position="718"/>
    </location>
</feature>
<feature type="transmembrane region" description="Helical" evidence="6">
    <location>
        <begin position="29"/>
        <end position="49"/>
    </location>
</feature>
<dbReference type="Pfam" id="PF05653">
    <property type="entry name" value="Mg_trans_NIPA"/>
    <property type="match status" value="1"/>
</dbReference>
<dbReference type="GO" id="GO:0015095">
    <property type="term" value="F:magnesium ion transmembrane transporter activity"/>
    <property type="evidence" value="ECO:0007669"/>
    <property type="project" value="InterPro"/>
</dbReference>
<dbReference type="RefSeq" id="XP_033671916.1">
    <property type="nucleotide sequence ID" value="XM_033804735.1"/>
</dbReference>
<evidence type="ECO:0000256" key="4">
    <source>
        <dbReference type="ARBA" id="ARBA00023136"/>
    </source>
</evidence>
<dbReference type="Proteomes" id="UP000799537">
    <property type="component" value="Unassembled WGS sequence"/>
</dbReference>
<feature type="compositionally biased region" description="Basic and acidic residues" evidence="5">
    <location>
        <begin position="89"/>
        <end position="101"/>
    </location>
</feature>
<feature type="region of interest" description="Disordered" evidence="5">
    <location>
        <begin position="431"/>
        <end position="568"/>
    </location>
</feature>
<keyword evidence="8" id="KW-1185">Reference proteome</keyword>
<evidence type="ECO:0000256" key="6">
    <source>
        <dbReference type="SAM" id="Phobius"/>
    </source>
</evidence>
<feature type="compositionally biased region" description="Polar residues" evidence="5">
    <location>
        <begin position="449"/>
        <end position="461"/>
    </location>
</feature>
<dbReference type="InterPro" id="IPR008521">
    <property type="entry name" value="Mg_trans_NIPA"/>
</dbReference>
<dbReference type="InterPro" id="IPR037185">
    <property type="entry name" value="EmrE-like"/>
</dbReference>
<evidence type="ECO:0000313" key="7">
    <source>
        <dbReference type="EMBL" id="KAF2171027.1"/>
    </source>
</evidence>
<feature type="compositionally biased region" description="Polar residues" evidence="5">
    <location>
        <begin position="486"/>
        <end position="500"/>
    </location>
</feature>
<dbReference type="GO" id="GO:0016020">
    <property type="term" value="C:membrane"/>
    <property type="evidence" value="ECO:0007669"/>
    <property type="project" value="UniProtKB-SubCell"/>
</dbReference>
<dbReference type="PANTHER" id="PTHR12570:SF65">
    <property type="entry name" value="MAGNESIUM TRANSPORTER NIPA9-RELATED"/>
    <property type="match status" value="1"/>
</dbReference>
<feature type="transmembrane region" description="Helical" evidence="6">
    <location>
        <begin position="210"/>
        <end position="227"/>
    </location>
</feature>
<feature type="compositionally biased region" description="Polar residues" evidence="5">
    <location>
        <begin position="431"/>
        <end position="441"/>
    </location>
</feature>
<protein>
    <recommendedName>
        <fullName evidence="9">DUF803-domain-containing protein</fullName>
    </recommendedName>
</protein>
<feature type="compositionally biased region" description="Basic and acidic residues" evidence="5">
    <location>
        <begin position="133"/>
        <end position="143"/>
    </location>
</feature>
<reference evidence="7" key="1">
    <citation type="journal article" date="2020" name="Stud. Mycol.">
        <title>101 Dothideomycetes genomes: a test case for predicting lifestyles and emergence of pathogens.</title>
        <authorList>
            <person name="Haridas S."/>
            <person name="Albert R."/>
            <person name="Binder M."/>
            <person name="Bloem J."/>
            <person name="Labutti K."/>
            <person name="Salamov A."/>
            <person name="Andreopoulos B."/>
            <person name="Baker S."/>
            <person name="Barry K."/>
            <person name="Bills G."/>
            <person name="Bluhm B."/>
            <person name="Cannon C."/>
            <person name="Castanera R."/>
            <person name="Culley D."/>
            <person name="Daum C."/>
            <person name="Ezra D."/>
            <person name="Gonzalez J."/>
            <person name="Henrissat B."/>
            <person name="Kuo A."/>
            <person name="Liang C."/>
            <person name="Lipzen A."/>
            <person name="Lutzoni F."/>
            <person name="Magnuson J."/>
            <person name="Mondo S."/>
            <person name="Nolan M."/>
            <person name="Ohm R."/>
            <person name="Pangilinan J."/>
            <person name="Park H.-J."/>
            <person name="Ramirez L."/>
            <person name="Alfaro M."/>
            <person name="Sun H."/>
            <person name="Tritt A."/>
            <person name="Yoshinaga Y."/>
            <person name="Zwiers L.-H."/>
            <person name="Turgeon B."/>
            <person name="Goodwin S."/>
            <person name="Spatafora J."/>
            <person name="Crous P."/>
            <person name="Grigoriev I."/>
        </authorList>
    </citation>
    <scope>NUCLEOTIDE SEQUENCE</scope>
    <source>
        <strain evidence="7">ATCC 36951</strain>
    </source>
</reference>
<keyword evidence="2 6" id="KW-0812">Transmembrane</keyword>
<evidence type="ECO:0000256" key="3">
    <source>
        <dbReference type="ARBA" id="ARBA00022989"/>
    </source>
</evidence>
<feature type="transmembrane region" description="Helical" evidence="6">
    <location>
        <begin position="271"/>
        <end position="288"/>
    </location>
</feature>
<accession>A0A6A6CV23</accession>
<evidence type="ECO:0000256" key="2">
    <source>
        <dbReference type="ARBA" id="ARBA00022692"/>
    </source>
</evidence>
<feature type="region of interest" description="Disordered" evidence="5">
    <location>
        <begin position="598"/>
        <end position="718"/>
    </location>
</feature>
<feature type="compositionally biased region" description="Polar residues" evidence="5">
    <location>
        <begin position="611"/>
        <end position="632"/>
    </location>
</feature>
<keyword evidence="3 6" id="KW-1133">Transmembrane helix</keyword>
<feature type="region of interest" description="Disordered" evidence="5">
    <location>
        <begin position="65"/>
        <end position="143"/>
    </location>
</feature>
<organism evidence="7 8">
    <name type="scientific">Zasmidium cellare ATCC 36951</name>
    <dbReference type="NCBI Taxonomy" id="1080233"/>
    <lineage>
        <taxon>Eukaryota</taxon>
        <taxon>Fungi</taxon>
        <taxon>Dikarya</taxon>
        <taxon>Ascomycota</taxon>
        <taxon>Pezizomycotina</taxon>
        <taxon>Dothideomycetes</taxon>
        <taxon>Dothideomycetidae</taxon>
        <taxon>Mycosphaerellales</taxon>
        <taxon>Mycosphaerellaceae</taxon>
        <taxon>Zasmidium</taxon>
    </lineage>
</organism>
<feature type="transmembrane region" description="Helical" evidence="6">
    <location>
        <begin position="334"/>
        <end position="358"/>
    </location>
</feature>
<feature type="compositionally biased region" description="Polar residues" evidence="5">
    <location>
        <begin position="511"/>
        <end position="524"/>
    </location>
</feature>
<evidence type="ECO:0000256" key="1">
    <source>
        <dbReference type="ARBA" id="ARBA00004141"/>
    </source>
</evidence>
<dbReference type="PANTHER" id="PTHR12570">
    <property type="match status" value="1"/>
</dbReference>
<gene>
    <name evidence="7" type="ORF">M409DRAFT_19000</name>
</gene>
<feature type="transmembrane region" description="Helical" evidence="6">
    <location>
        <begin position="178"/>
        <end position="198"/>
    </location>
</feature>
<feature type="compositionally biased region" description="Polar residues" evidence="5">
    <location>
        <begin position="672"/>
        <end position="687"/>
    </location>
</feature>
<comment type="subcellular location">
    <subcellularLocation>
        <location evidence="1">Membrane</location>
        <topology evidence="1">Multi-pass membrane protein</topology>
    </subcellularLocation>
</comment>
<dbReference type="EMBL" id="ML993584">
    <property type="protein sequence ID" value="KAF2171027.1"/>
    <property type="molecule type" value="Genomic_DNA"/>
</dbReference>
<sequence>MYLPNAYRSAEAAISASTQDGSKGSRDGWSSLIGVITAICGNILISFALNTQRYAHMRLSRDREQRLQEKRKAAKRRHASYGTQQEQIAEERARKNAKGEESNGYPEQSGETEPLMGREDSRKGSGAGSDNTARPEDKDDEEKEKSYLKSPIWWLGITLMVLGEIGNFLAYGFAPASIVSPLGVVALVSNCIIAPLLLGEQFRWRDGLGVIIAIGGCVTVVLSASASNPKLTPDAIWELVTTWEFETYLGITLFLIVVLLVLSNKYGHKTILIDLGLVGLFGGYTALSTKGVASLLTYKIWRVVTFPITYLLLAVLIFTAVMQIKYVNRALQRFNATMVIPTQFVLFTLSVIIGSAVLYRDFEREAPGDAAKFVSGCALTFFGVWCITSGRKQESSQDDEDEDEDAINLVDEEGAMTEVRDGDDAAAVRQSSFATTASKDSPSLRRYQSELTDSTSRTSLARSPPQPEANPLSEQIPDIAPGTASAIHTSTASQLHSQANVDPPKKPAIHATTSEPVVPTTPNISALRPKTPLMRTPSGPPTDTPSPDRRHLDSNTIGPSPKLLSRHSVSLLPGPLTSPLSGSLSAIVADELRRGIDKSPAGALRARRKTPTPSSTLRPTNIQSNAAIGSSSLKRHSIASGEMDFDSEEAAELRAAAGSPREGGVTGRGRSLSATLSDMFSSGSGSAKRQRTALGGTAQRNLEAAFEEDTAKRRGEER</sequence>
<dbReference type="SUPFAM" id="SSF103481">
    <property type="entry name" value="Multidrug resistance efflux transporter EmrE"/>
    <property type="match status" value="1"/>
</dbReference>
<dbReference type="AlphaFoldDB" id="A0A6A6CV23"/>
<evidence type="ECO:0000313" key="8">
    <source>
        <dbReference type="Proteomes" id="UP000799537"/>
    </source>
</evidence>
<name>A0A6A6CV23_ZASCE</name>
<evidence type="ECO:0008006" key="9">
    <source>
        <dbReference type="Google" id="ProtNLM"/>
    </source>
</evidence>
<evidence type="ECO:0000256" key="5">
    <source>
        <dbReference type="SAM" id="MobiDB-lite"/>
    </source>
</evidence>
<feature type="transmembrane region" description="Helical" evidence="6">
    <location>
        <begin position="152"/>
        <end position="172"/>
    </location>
</feature>
<dbReference type="OrthoDB" id="165382at2759"/>
<dbReference type="GeneID" id="54558007"/>
<feature type="transmembrane region" description="Helical" evidence="6">
    <location>
        <begin position="300"/>
        <end position="322"/>
    </location>
</feature>